<gene>
    <name evidence="9" type="ORF">L228DRAFT_267405</name>
</gene>
<dbReference type="SMART" id="SM00714">
    <property type="entry name" value="LITAF"/>
    <property type="match status" value="1"/>
</dbReference>
<keyword evidence="5 7" id="KW-0472">Membrane</keyword>
<evidence type="ECO:0000256" key="4">
    <source>
        <dbReference type="ARBA" id="ARBA00022833"/>
    </source>
</evidence>
<dbReference type="PANTHER" id="PTHR23292">
    <property type="entry name" value="LIPOPOLYSACCHARIDE-INDUCED TUMOR NECROSIS FACTOR-ALPHA FACTOR"/>
    <property type="match status" value="1"/>
</dbReference>
<dbReference type="AlphaFoldDB" id="A0A165HEP3"/>
<evidence type="ECO:0000256" key="7">
    <source>
        <dbReference type="SAM" id="Phobius"/>
    </source>
</evidence>
<dbReference type="PROSITE" id="PS51837">
    <property type="entry name" value="LITAF"/>
    <property type="match status" value="1"/>
</dbReference>
<dbReference type="STRING" id="1328760.A0A165HEP3"/>
<dbReference type="OMA" id="CICFGFL"/>
<dbReference type="RefSeq" id="XP_018188953.1">
    <property type="nucleotide sequence ID" value="XM_018334987.1"/>
</dbReference>
<feature type="transmembrane region" description="Helical" evidence="7">
    <location>
        <begin position="165"/>
        <end position="183"/>
    </location>
</feature>
<comment type="subcellular location">
    <subcellularLocation>
        <location evidence="1">Membrane</location>
        <topology evidence="1">Peripheral membrane protein</topology>
    </subcellularLocation>
</comment>
<accession>A0A165HEP3</accession>
<feature type="domain" description="LITAF" evidence="8">
    <location>
        <begin position="124"/>
        <end position="206"/>
    </location>
</feature>
<sequence>MSAPYEKATVQENAVPVQHVQAYPQSPEMAQPPQYAAPGVQPQQPYYGTPPAVAGSPPPQHMGMQQPYGSPMQPQQPGYFTQVAPGQPQSPPLQQQYTQSPVGAISPAPQQQQQQQQQQNSNEKTYKNATPLAVLGRSAAPVDCPACGNRCMTRITYKTGNTTHAWAFALCCLTGLFCFVPYLMNGFKDVDHHCGSCGVLLATWHKSGTVDVHQYS</sequence>
<keyword evidence="3" id="KW-0479">Metal-binding</keyword>
<proteinExistence type="inferred from homology"/>
<evidence type="ECO:0000256" key="5">
    <source>
        <dbReference type="ARBA" id="ARBA00023136"/>
    </source>
</evidence>
<evidence type="ECO:0000256" key="2">
    <source>
        <dbReference type="ARBA" id="ARBA00005975"/>
    </source>
</evidence>
<organism evidence="9 10">
    <name type="scientific">Xylona heveae (strain CBS 132557 / TC161)</name>
    <dbReference type="NCBI Taxonomy" id="1328760"/>
    <lineage>
        <taxon>Eukaryota</taxon>
        <taxon>Fungi</taxon>
        <taxon>Dikarya</taxon>
        <taxon>Ascomycota</taxon>
        <taxon>Pezizomycotina</taxon>
        <taxon>Xylonomycetes</taxon>
        <taxon>Xylonales</taxon>
        <taxon>Xylonaceae</taxon>
        <taxon>Xylona</taxon>
    </lineage>
</organism>
<dbReference type="InParanoid" id="A0A165HEP3"/>
<evidence type="ECO:0000256" key="6">
    <source>
        <dbReference type="SAM" id="MobiDB-lite"/>
    </source>
</evidence>
<feature type="compositionally biased region" description="Low complexity" evidence="6">
    <location>
        <begin position="92"/>
        <end position="101"/>
    </location>
</feature>
<dbReference type="PANTHER" id="PTHR23292:SF6">
    <property type="entry name" value="FI16602P1-RELATED"/>
    <property type="match status" value="1"/>
</dbReference>
<feature type="compositionally biased region" description="Low complexity" evidence="6">
    <location>
        <begin position="110"/>
        <end position="119"/>
    </location>
</feature>
<dbReference type="EMBL" id="KV407457">
    <property type="protein sequence ID" value="KZF23398.1"/>
    <property type="molecule type" value="Genomic_DNA"/>
</dbReference>
<protein>
    <recommendedName>
        <fullName evidence="8">LITAF domain-containing protein</fullName>
    </recommendedName>
</protein>
<dbReference type="Proteomes" id="UP000076632">
    <property type="component" value="Unassembled WGS sequence"/>
</dbReference>
<dbReference type="OrthoDB" id="5599753at2759"/>
<comment type="similarity">
    <text evidence="2">Belongs to the CDIP1/LITAF family.</text>
</comment>
<dbReference type="GeneID" id="28900124"/>
<dbReference type="GO" id="GO:0008270">
    <property type="term" value="F:zinc ion binding"/>
    <property type="evidence" value="ECO:0007669"/>
    <property type="project" value="TreeGrafter"/>
</dbReference>
<dbReference type="InterPro" id="IPR037519">
    <property type="entry name" value="LITAF_fam"/>
</dbReference>
<dbReference type="Pfam" id="PF10601">
    <property type="entry name" value="zf-LITAF-like"/>
    <property type="match status" value="1"/>
</dbReference>
<keyword evidence="10" id="KW-1185">Reference proteome</keyword>
<keyword evidence="7" id="KW-0812">Transmembrane</keyword>
<reference evidence="9 10" key="1">
    <citation type="journal article" date="2016" name="Fungal Biol.">
        <title>The genome of Xylona heveae provides a window into fungal endophytism.</title>
        <authorList>
            <person name="Gazis R."/>
            <person name="Kuo A."/>
            <person name="Riley R."/>
            <person name="LaButti K."/>
            <person name="Lipzen A."/>
            <person name="Lin J."/>
            <person name="Amirebrahimi M."/>
            <person name="Hesse C.N."/>
            <person name="Spatafora J.W."/>
            <person name="Henrissat B."/>
            <person name="Hainaut M."/>
            <person name="Grigoriev I.V."/>
            <person name="Hibbett D.S."/>
        </authorList>
    </citation>
    <scope>NUCLEOTIDE SEQUENCE [LARGE SCALE GENOMIC DNA]</scope>
    <source>
        <strain evidence="9 10">TC161</strain>
    </source>
</reference>
<dbReference type="GO" id="GO:0016020">
    <property type="term" value="C:membrane"/>
    <property type="evidence" value="ECO:0007669"/>
    <property type="project" value="UniProtKB-SubCell"/>
</dbReference>
<feature type="region of interest" description="Disordered" evidence="6">
    <location>
        <begin position="1"/>
        <end position="124"/>
    </location>
</feature>
<keyword evidence="7" id="KW-1133">Transmembrane helix</keyword>
<evidence type="ECO:0000256" key="1">
    <source>
        <dbReference type="ARBA" id="ARBA00004170"/>
    </source>
</evidence>
<evidence type="ECO:0000256" key="3">
    <source>
        <dbReference type="ARBA" id="ARBA00022723"/>
    </source>
</evidence>
<evidence type="ECO:0000259" key="8">
    <source>
        <dbReference type="PROSITE" id="PS51837"/>
    </source>
</evidence>
<name>A0A165HEP3_XYLHT</name>
<evidence type="ECO:0000313" key="9">
    <source>
        <dbReference type="EMBL" id="KZF23398.1"/>
    </source>
</evidence>
<evidence type="ECO:0000313" key="10">
    <source>
        <dbReference type="Proteomes" id="UP000076632"/>
    </source>
</evidence>
<keyword evidence="4" id="KW-0862">Zinc</keyword>
<dbReference type="InterPro" id="IPR006629">
    <property type="entry name" value="LITAF"/>
</dbReference>